<reference evidence="1 2" key="1">
    <citation type="submission" date="2018-11" db="EMBL/GenBank/DDBJ databases">
        <title>Species Designations Belie Phenotypic and Genotypic Heterogeneity in Oral Streptococci.</title>
        <authorList>
            <person name="Velsko I."/>
        </authorList>
    </citation>
    <scope>NUCLEOTIDE SEQUENCE [LARGE SCALE GENOMIC DNA]</scope>
    <source>
        <strain evidence="1 2">KLC02</strain>
    </source>
</reference>
<gene>
    <name evidence="1" type="ORF">D8827_00020</name>
</gene>
<dbReference type="RefSeq" id="WP_125441887.1">
    <property type="nucleotide sequence ID" value="NZ_RJOO01000001.1"/>
</dbReference>
<dbReference type="AlphaFoldDB" id="A0AAE8G415"/>
<organism evidence="1 2">
    <name type="scientific">Streptococcus intermedius</name>
    <dbReference type="NCBI Taxonomy" id="1338"/>
    <lineage>
        <taxon>Bacteria</taxon>
        <taxon>Bacillati</taxon>
        <taxon>Bacillota</taxon>
        <taxon>Bacilli</taxon>
        <taxon>Lactobacillales</taxon>
        <taxon>Streptococcaceae</taxon>
        <taxon>Streptococcus</taxon>
        <taxon>Streptococcus anginosus group</taxon>
    </lineage>
</organism>
<dbReference type="Proteomes" id="UP000267137">
    <property type="component" value="Unassembled WGS sequence"/>
</dbReference>
<accession>A0AAE8G415</accession>
<sequence length="600" mass="69692">MSFFKIYNSKEEFKEELSNYDFTSGKNLPVYIKGREMLKEKVQQADDFYNYVTLPQKVTYGYDFSSLNLFDPYKKHLAETWITEDEIRDLIDRDCTLLLFGLYEDFQFKKLNRIFLNLKNNGLKICVILGRDISSLSWQCAKQFVFLSDVEKRNSLFSCKKVNLSRRKEWLKNNPDLLIVDKSDLRKLNIQKMLLTEEWNSVFLYGHGKEDNLNLEDYTVCGRNLEVSKRSLFAPQCGYCKQNCFKNENKLIPSCDIKANTITLGSCNNAPFSDLALYDEKYNLLLNSIDSIAKTINVAITAQNSDYVELDRVVSNQFKSISTIINSSLVGSQSQISMLQIGIEPLQTVNYKIEKPSEFLVESIDRAKQYKTSGFLDENSKIYKLVNNFLVKSSTSLMRNSLYGNENLDNQWKQKINVLSEFIGEQILKDQFVDIMSFDDYESSRSYIDYDKSEEIMCECGNLSTKFDFIPYSKFDFPIQMRFCYRCGDKAVKMKGTPDICINAPEHVMKGEKIKVSTQINTDKPNDNIYVGWFVPSYIEEHLLNRQLKMKRVSGNSMFEFEIQFDDNIPAQGYYFTVFTIQNLGISLNRHFISIEGESK</sequence>
<name>A0AAE8G415_STRIT</name>
<protein>
    <submittedName>
        <fullName evidence="1">Uncharacterized protein</fullName>
    </submittedName>
</protein>
<comment type="caution">
    <text evidence="1">The sequence shown here is derived from an EMBL/GenBank/DDBJ whole genome shotgun (WGS) entry which is preliminary data.</text>
</comment>
<evidence type="ECO:0000313" key="1">
    <source>
        <dbReference type="EMBL" id="RSJ24155.1"/>
    </source>
</evidence>
<proteinExistence type="predicted"/>
<dbReference type="EMBL" id="RJOO01000001">
    <property type="protein sequence ID" value="RSJ24155.1"/>
    <property type="molecule type" value="Genomic_DNA"/>
</dbReference>
<evidence type="ECO:0000313" key="2">
    <source>
        <dbReference type="Proteomes" id="UP000267137"/>
    </source>
</evidence>